<dbReference type="PANTHER" id="PTHR43464:SF23">
    <property type="entry name" value="JUVENILE HORMONE ACID O-METHYLTRANSFERASE"/>
    <property type="match status" value="1"/>
</dbReference>
<dbReference type="Pfam" id="PF13649">
    <property type="entry name" value="Methyltransf_25"/>
    <property type="match status" value="1"/>
</dbReference>
<dbReference type="SUPFAM" id="SSF53335">
    <property type="entry name" value="S-adenosyl-L-methionine-dependent methyltransferases"/>
    <property type="match status" value="1"/>
</dbReference>
<keyword evidence="3" id="KW-1185">Reference proteome</keyword>
<evidence type="ECO:0000259" key="1">
    <source>
        <dbReference type="Pfam" id="PF13649"/>
    </source>
</evidence>
<dbReference type="InterPro" id="IPR029063">
    <property type="entry name" value="SAM-dependent_MTases_sf"/>
</dbReference>
<organism evidence="2 3">
    <name type="scientific">Cohnella zeiphila</name>
    <dbReference type="NCBI Taxonomy" id="2761120"/>
    <lineage>
        <taxon>Bacteria</taxon>
        <taxon>Bacillati</taxon>
        <taxon>Bacillota</taxon>
        <taxon>Bacilli</taxon>
        <taxon>Bacillales</taxon>
        <taxon>Paenibacillaceae</taxon>
        <taxon>Cohnella</taxon>
    </lineage>
</organism>
<dbReference type="Gene3D" id="3.40.50.150">
    <property type="entry name" value="Vaccinia Virus protein VP39"/>
    <property type="match status" value="1"/>
</dbReference>
<dbReference type="InterPro" id="IPR041698">
    <property type="entry name" value="Methyltransf_25"/>
</dbReference>
<name>A0A7X0SSM2_9BACL</name>
<feature type="domain" description="Methyltransferase" evidence="1">
    <location>
        <begin position="75"/>
        <end position="167"/>
    </location>
</feature>
<gene>
    <name evidence="2" type="ORF">H7C18_25930</name>
</gene>
<keyword evidence="2" id="KW-0489">Methyltransferase</keyword>
<dbReference type="Proteomes" id="UP000564644">
    <property type="component" value="Unassembled WGS sequence"/>
</dbReference>
<dbReference type="AlphaFoldDB" id="A0A7X0SSM2"/>
<evidence type="ECO:0000313" key="2">
    <source>
        <dbReference type="EMBL" id="MBB6734369.1"/>
    </source>
</evidence>
<accession>A0A7X0SSM2</accession>
<dbReference type="GO" id="GO:0010420">
    <property type="term" value="F:polyprenyldihydroxybenzoate methyltransferase activity"/>
    <property type="evidence" value="ECO:0007669"/>
    <property type="project" value="TreeGrafter"/>
</dbReference>
<dbReference type="CDD" id="cd02440">
    <property type="entry name" value="AdoMet_MTases"/>
    <property type="match status" value="1"/>
</dbReference>
<protein>
    <submittedName>
        <fullName evidence="2">Class I SAM-dependent methyltransferase</fullName>
    </submittedName>
</protein>
<dbReference type="RefSeq" id="WP_185132034.1">
    <property type="nucleotide sequence ID" value="NZ_JACJVO010000033.1"/>
</dbReference>
<dbReference type="GO" id="GO:0032259">
    <property type="term" value="P:methylation"/>
    <property type="evidence" value="ECO:0007669"/>
    <property type="project" value="UniProtKB-KW"/>
</dbReference>
<comment type="caution">
    <text evidence="2">The sequence shown here is derived from an EMBL/GenBank/DDBJ whole genome shotgun (WGS) entry which is preliminary data.</text>
</comment>
<sequence>MAENSDRSKNEITYALFDMDPAVYYQERFAYSNVVGVAAQESRVTRGSVAYQKASNLMDTLRSRVNETGNPALKVLEVGCGSGTFGARIKRFFPDVRLYGVDMSSSCIDIARQNGFDEAVTCDVVQGLPYADDEFDFIYTMDYFGHIEFRSKDAMIGELQRVTKPGGYGFHGIESGFVDYLNCNPKDPEDVVRKYVYMEGHIGVETLEDIVRRFSPFFEVVKAFPFPIRPLLNISNVMTSRFWGEEFCSAFAEIDTPRTRAAADLVIGWVNRYLTDRLLEVYGDRLLRSELGPSNPLIDTMLTGSGFAMITVRKSL</sequence>
<dbReference type="PANTHER" id="PTHR43464">
    <property type="entry name" value="METHYLTRANSFERASE"/>
    <property type="match status" value="1"/>
</dbReference>
<evidence type="ECO:0000313" key="3">
    <source>
        <dbReference type="Proteomes" id="UP000564644"/>
    </source>
</evidence>
<reference evidence="2 3" key="1">
    <citation type="submission" date="2020-08" db="EMBL/GenBank/DDBJ databases">
        <title>Cohnella phylogeny.</title>
        <authorList>
            <person name="Dunlap C."/>
        </authorList>
    </citation>
    <scope>NUCLEOTIDE SEQUENCE [LARGE SCALE GENOMIC DNA]</scope>
    <source>
        <strain evidence="2 3">CBP 2801</strain>
    </source>
</reference>
<dbReference type="EMBL" id="JACJVO010000033">
    <property type="protein sequence ID" value="MBB6734369.1"/>
    <property type="molecule type" value="Genomic_DNA"/>
</dbReference>
<proteinExistence type="predicted"/>
<keyword evidence="2" id="KW-0808">Transferase</keyword>